<accession>X0KXE8</accession>
<proteinExistence type="predicted"/>
<name>X0KXE8_FUSOX</name>
<dbReference type="EMBL" id="JH658144">
    <property type="protein sequence ID" value="EXM13467.1"/>
    <property type="molecule type" value="Genomic_DNA"/>
</dbReference>
<reference evidence="1" key="2">
    <citation type="submission" date="2012-05" db="EMBL/GenBank/DDBJ databases">
        <title>The Genome Annotation of Fusarium oxysporum Cotton.</title>
        <authorList>
            <consortium name="The Broad Institute Genomics Platform"/>
            <person name="Ma L.-J."/>
            <person name="Corby-Kistler H."/>
            <person name="Broz K."/>
            <person name="Gale L.R."/>
            <person name="Jonkers W."/>
            <person name="O'Donnell K."/>
            <person name="Ploetz R."/>
            <person name="Steinberg C."/>
            <person name="Schwartz D.C."/>
            <person name="VanEtten H."/>
            <person name="Zhou S."/>
            <person name="Young S.K."/>
            <person name="Zeng Q."/>
            <person name="Gargeya S."/>
            <person name="Fitzgerald M."/>
            <person name="Abouelleil A."/>
            <person name="Alvarado L."/>
            <person name="Chapman S.B."/>
            <person name="Gainer-Dewar J."/>
            <person name="Goldberg J."/>
            <person name="Griggs A."/>
            <person name="Gujja S."/>
            <person name="Hansen M."/>
            <person name="Howarth C."/>
            <person name="Imamovic A."/>
            <person name="Ireland A."/>
            <person name="Larimer J."/>
            <person name="McCowan C."/>
            <person name="Murphy C."/>
            <person name="Pearson M."/>
            <person name="Poon T.W."/>
            <person name="Priest M."/>
            <person name="Roberts A."/>
            <person name="Saif S."/>
            <person name="Shea T."/>
            <person name="Sykes S."/>
            <person name="Wortman J."/>
            <person name="Nusbaum C."/>
            <person name="Birren B."/>
        </authorList>
    </citation>
    <scope>NUCLEOTIDE SEQUENCE</scope>
    <source>
        <strain evidence="1">25433</strain>
    </source>
</reference>
<dbReference type="AlphaFoldDB" id="X0KXE8"/>
<dbReference type="Proteomes" id="UP000030701">
    <property type="component" value="Unassembled WGS sequence"/>
</dbReference>
<reference evidence="1" key="1">
    <citation type="submission" date="2011-11" db="EMBL/GenBank/DDBJ databases">
        <title>The Genome Sequence of Fusarium oxysporum Cotton.</title>
        <authorList>
            <consortium name="The Broad Institute Genome Sequencing Platform"/>
            <person name="Ma L.-J."/>
            <person name="Gale L.R."/>
            <person name="Schwartz D.C."/>
            <person name="Zhou S."/>
            <person name="Corby-Kistler H."/>
            <person name="Young S.K."/>
            <person name="Zeng Q."/>
            <person name="Gargeya S."/>
            <person name="Fitzgerald M."/>
            <person name="Haas B."/>
            <person name="Abouelleil A."/>
            <person name="Alvarado L."/>
            <person name="Arachchi H.M."/>
            <person name="Berlin A."/>
            <person name="Brown A."/>
            <person name="Chapman S.B."/>
            <person name="Chen Z."/>
            <person name="Dunbar C."/>
            <person name="Freedman E."/>
            <person name="Gearin G."/>
            <person name="Goldberg J."/>
            <person name="Griggs A."/>
            <person name="Gujja S."/>
            <person name="Heiman D."/>
            <person name="Howarth C."/>
            <person name="Larson L."/>
            <person name="Lui A."/>
            <person name="MacDonald P.J.P."/>
            <person name="Montmayeur A."/>
            <person name="Murphy C."/>
            <person name="Neiman D."/>
            <person name="Pearson M."/>
            <person name="Priest M."/>
            <person name="Roberts A."/>
            <person name="Saif S."/>
            <person name="Shea T."/>
            <person name="Shenoy N."/>
            <person name="Sisk P."/>
            <person name="Stolte C."/>
            <person name="Sykes S."/>
            <person name="Wortman J."/>
            <person name="Nusbaum C."/>
            <person name="Birren B."/>
        </authorList>
    </citation>
    <scope>NUCLEOTIDE SEQUENCE [LARGE SCALE GENOMIC DNA]</scope>
    <source>
        <strain evidence="1">25433</strain>
    </source>
</reference>
<protein>
    <submittedName>
        <fullName evidence="1">Uncharacterized protein</fullName>
    </submittedName>
</protein>
<evidence type="ECO:0000313" key="1">
    <source>
        <dbReference type="EMBL" id="EXM13467.1"/>
    </source>
</evidence>
<sequence>MPTLPQGIFAAICLKKGIQRVDLSSRRVSATTLSFANSRHRLRTLLLTCYLRLLLTSTFRLREPSTIRALRPSTSRTTDFCSPGCPDDISGILLLDIEGRRTLTLTLTCSFALPRPTSAAFAA</sequence>
<organism evidence="1">
    <name type="scientific">Fusarium oxysporum f. sp. vasinfectum 25433</name>
    <dbReference type="NCBI Taxonomy" id="1089449"/>
    <lineage>
        <taxon>Eukaryota</taxon>
        <taxon>Fungi</taxon>
        <taxon>Dikarya</taxon>
        <taxon>Ascomycota</taxon>
        <taxon>Pezizomycotina</taxon>
        <taxon>Sordariomycetes</taxon>
        <taxon>Hypocreomycetidae</taxon>
        <taxon>Hypocreales</taxon>
        <taxon>Nectriaceae</taxon>
        <taxon>Fusarium</taxon>
        <taxon>Fusarium oxysporum species complex</taxon>
    </lineage>
</organism>
<gene>
    <name evidence="1" type="ORF">FOTG_18082</name>
</gene>
<dbReference type="HOGENOM" id="CLU_1788076_0_0_1"/>